<dbReference type="RefSeq" id="WP_133189798.1">
    <property type="nucleotide sequence ID" value="NZ_SMOD01000055.1"/>
</dbReference>
<dbReference type="InterPro" id="IPR009057">
    <property type="entry name" value="Homeodomain-like_sf"/>
</dbReference>
<dbReference type="Pfam" id="PF17937">
    <property type="entry name" value="TetR_C_28"/>
    <property type="match status" value="1"/>
</dbReference>
<proteinExistence type="predicted"/>
<dbReference type="Pfam" id="PF00440">
    <property type="entry name" value="TetR_N"/>
    <property type="match status" value="1"/>
</dbReference>
<gene>
    <name evidence="4" type="ORF">E1N52_38465</name>
</gene>
<dbReference type="InterPro" id="IPR050109">
    <property type="entry name" value="HTH-type_TetR-like_transc_reg"/>
</dbReference>
<evidence type="ECO:0000256" key="1">
    <source>
        <dbReference type="ARBA" id="ARBA00023125"/>
    </source>
</evidence>
<dbReference type="GO" id="GO:0003700">
    <property type="term" value="F:DNA-binding transcription factor activity"/>
    <property type="evidence" value="ECO:0007669"/>
    <property type="project" value="TreeGrafter"/>
</dbReference>
<name>A0A4R5L2G9_9BURK</name>
<dbReference type="EMBL" id="SMOD01000055">
    <property type="protein sequence ID" value="TDG02690.1"/>
    <property type="molecule type" value="Genomic_DNA"/>
</dbReference>
<dbReference type="AlphaFoldDB" id="A0A4R5L2G9"/>
<evidence type="ECO:0000256" key="2">
    <source>
        <dbReference type="PROSITE-ProRule" id="PRU00335"/>
    </source>
</evidence>
<comment type="caution">
    <text evidence="4">The sequence shown here is derived from an EMBL/GenBank/DDBJ whole genome shotgun (WGS) entry which is preliminary data.</text>
</comment>
<feature type="domain" description="HTH tetR-type" evidence="3">
    <location>
        <begin position="8"/>
        <end position="68"/>
    </location>
</feature>
<feature type="DNA-binding region" description="H-T-H motif" evidence="2">
    <location>
        <begin position="31"/>
        <end position="50"/>
    </location>
</feature>
<keyword evidence="1 2" id="KW-0238">DNA-binding</keyword>
<dbReference type="InterPro" id="IPR041479">
    <property type="entry name" value="TetR_CgmR_C"/>
</dbReference>
<dbReference type="Gene3D" id="1.10.357.10">
    <property type="entry name" value="Tetracycline Repressor, domain 2"/>
    <property type="match status" value="1"/>
</dbReference>
<dbReference type="PRINTS" id="PR00455">
    <property type="entry name" value="HTHTETR"/>
</dbReference>
<evidence type="ECO:0000259" key="3">
    <source>
        <dbReference type="PROSITE" id="PS50977"/>
    </source>
</evidence>
<organism evidence="4 5">
    <name type="scientific">Paraburkholderia guartelaensis</name>
    <dbReference type="NCBI Taxonomy" id="2546446"/>
    <lineage>
        <taxon>Bacteria</taxon>
        <taxon>Pseudomonadati</taxon>
        <taxon>Pseudomonadota</taxon>
        <taxon>Betaproteobacteria</taxon>
        <taxon>Burkholderiales</taxon>
        <taxon>Burkholderiaceae</taxon>
        <taxon>Paraburkholderia</taxon>
    </lineage>
</organism>
<dbReference type="OrthoDB" id="9809772at2"/>
<accession>A0A4R5L2G9</accession>
<dbReference type="GO" id="GO:0000976">
    <property type="term" value="F:transcription cis-regulatory region binding"/>
    <property type="evidence" value="ECO:0007669"/>
    <property type="project" value="TreeGrafter"/>
</dbReference>
<protein>
    <submittedName>
        <fullName evidence="4">TetR/AcrR family transcriptional regulator</fullName>
    </submittedName>
</protein>
<reference evidence="4 5" key="1">
    <citation type="submission" date="2019-03" db="EMBL/GenBank/DDBJ databases">
        <title>Paraburkholderia sp. isolated from native Mimosa gymnas in Guartela State Park, Brazil.</title>
        <authorList>
            <person name="Paulitsch F."/>
            <person name="Hungria M."/>
            <person name="Delamuta J.R.M."/>
            <person name="Ribeiro R.A."/>
            <person name="Dall'Agnol R."/>
            <person name="Silva J.S.B."/>
        </authorList>
    </citation>
    <scope>NUCLEOTIDE SEQUENCE [LARGE SCALE GENOMIC DNA]</scope>
    <source>
        <strain evidence="4 5">CNPSo 3008</strain>
    </source>
</reference>
<dbReference type="SUPFAM" id="SSF46689">
    <property type="entry name" value="Homeodomain-like"/>
    <property type="match status" value="1"/>
</dbReference>
<dbReference type="PANTHER" id="PTHR30055:SF148">
    <property type="entry name" value="TETR-FAMILY TRANSCRIPTIONAL REGULATOR"/>
    <property type="match status" value="1"/>
</dbReference>
<sequence>MDNATRSERSRNTALKAALTILSRDGLNALTFDALARESGISKGGLLHQFGTKDGILLALLEFQRRYLEEFAVGYLNSCDASVKEPLLLAQIAVMRETASQPESANRAVLAALVQAPELLETIRGAHAADLAEVRKESPDGDIAVLRWAAAAGMAFTGLMGLSPLSSEERERLFERLLDEPSWTSRGAPGSPAA</sequence>
<evidence type="ECO:0000313" key="5">
    <source>
        <dbReference type="Proteomes" id="UP000295606"/>
    </source>
</evidence>
<dbReference type="PROSITE" id="PS50977">
    <property type="entry name" value="HTH_TETR_2"/>
    <property type="match status" value="1"/>
</dbReference>
<evidence type="ECO:0000313" key="4">
    <source>
        <dbReference type="EMBL" id="TDG02690.1"/>
    </source>
</evidence>
<dbReference type="Proteomes" id="UP000295606">
    <property type="component" value="Unassembled WGS sequence"/>
</dbReference>
<dbReference type="InterPro" id="IPR001647">
    <property type="entry name" value="HTH_TetR"/>
</dbReference>
<dbReference type="PANTHER" id="PTHR30055">
    <property type="entry name" value="HTH-TYPE TRANSCRIPTIONAL REGULATOR RUTR"/>
    <property type="match status" value="1"/>
</dbReference>